<dbReference type="Pfam" id="PF00627">
    <property type="entry name" value="UBA"/>
    <property type="match status" value="1"/>
</dbReference>
<name>A0A0B2UE01_9MICR</name>
<dbReference type="EMBL" id="JOKQ01000008">
    <property type="protein sequence ID" value="KHN69286.1"/>
    <property type="molecule type" value="Genomic_DNA"/>
</dbReference>
<dbReference type="CDD" id="cd17039">
    <property type="entry name" value="Ubl_ubiquitin_like"/>
    <property type="match status" value="1"/>
</dbReference>
<dbReference type="InterPro" id="IPR029071">
    <property type="entry name" value="Ubiquitin-like_domsf"/>
</dbReference>
<dbReference type="Gene3D" id="1.10.8.10">
    <property type="entry name" value="DNA helicase RuvA subunit, C-terminal domain"/>
    <property type="match status" value="1"/>
</dbReference>
<dbReference type="SUPFAM" id="SSF46934">
    <property type="entry name" value="UBA-like"/>
    <property type="match status" value="1"/>
</dbReference>
<dbReference type="Gene3D" id="3.10.20.90">
    <property type="entry name" value="Phosphatidylinositol 3-kinase Catalytic Subunit, Chain A, domain 1"/>
    <property type="match status" value="1"/>
</dbReference>
<dbReference type="GeneID" id="26262060"/>
<reference evidence="4 5" key="1">
    <citation type="journal article" date="2014" name="MBio">
        <title>The Ordospora colligata genome; evolution of extreme reduction in microsporidia and host-to-parasite horizontal gene transfer.</title>
        <authorList>
            <person name="Pombert J.-F."/>
            <person name="Haag K.L."/>
            <person name="Beidas S."/>
            <person name="Ebert D."/>
            <person name="Keeling P.J."/>
        </authorList>
    </citation>
    <scope>NUCLEOTIDE SEQUENCE [LARGE SCALE GENOMIC DNA]</scope>
    <source>
        <strain evidence="4 5">OC4</strain>
    </source>
</reference>
<dbReference type="InterPro" id="IPR009060">
    <property type="entry name" value="UBA-like_sf"/>
</dbReference>
<dbReference type="OrthoDB" id="267397at2759"/>
<dbReference type="VEuPathDB" id="MicrosporidiaDB:M896_080200"/>
<evidence type="ECO:0000259" key="3">
    <source>
        <dbReference type="PROSITE" id="PS50053"/>
    </source>
</evidence>
<organism evidence="4 5">
    <name type="scientific">Ordospora colligata OC4</name>
    <dbReference type="NCBI Taxonomy" id="1354746"/>
    <lineage>
        <taxon>Eukaryota</taxon>
        <taxon>Fungi</taxon>
        <taxon>Fungi incertae sedis</taxon>
        <taxon>Microsporidia</taxon>
        <taxon>Ordosporidae</taxon>
        <taxon>Ordospora</taxon>
    </lineage>
</organism>
<evidence type="ECO:0008006" key="6">
    <source>
        <dbReference type="Google" id="ProtNLM"/>
    </source>
</evidence>
<feature type="compositionally biased region" description="Polar residues" evidence="1">
    <location>
        <begin position="357"/>
        <end position="366"/>
    </location>
</feature>
<evidence type="ECO:0000313" key="5">
    <source>
        <dbReference type="Proteomes" id="UP000031056"/>
    </source>
</evidence>
<dbReference type="Proteomes" id="UP000031056">
    <property type="component" value="Unassembled WGS sequence"/>
</dbReference>
<comment type="caution">
    <text evidence="4">The sequence shown here is derived from an EMBL/GenBank/DDBJ whole genome shotgun (WGS) entry which is preliminary data.</text>
</comment>
<feature type="compositionally biased region" description="Low complexity" evidence="1">
    <location>
        <begin position="91"/>
        <end position="102"/>
    </location>
</feature>
<feature type="domain" description="Ubiquitin-like" evidence="3">
    <location>
        <begin position="1"/>
        <end position="63"/>
    </location>
</feature>
<dbReference type="InParanoid" id="A0A0B2UE01"/>
<keyword evidence="5" id="KW-1185">Reference proteome</keyword>
<feature type="compositionally biased region" description="Polar residues" evidence="1">
    <location>
        <begin position="103"/>
        <end position="114"/>
    </location>
</feature>
<dbReference type="SMART" id="SM00165">
    <property type="entry name" value="UBA"/>
    <property type="match status" value="1"/>
</dbReference>
<proteinExistence type="predicted"/>
<feature type="region of interest" description="Disordered" evidence="1">
    <location>
        <begin position="347"/>
        <end position="366"/>
    </location>
</feature>
<evidence type="ECO:0000259" key="2">
    <source>
        <dbReference type="PROSITE" id="PS50030"/>
    </source>
</evidence>
<dbReference type="InterPro" id="IPR000626">
    <property type="entry name" value="Ubiquitin-like_dom"/>
</dbReference>
<feature type="region of interest" description="Disordered" evidence="1">
    <location>
        <begin position="82"/>
        <end position="120"/>
    </location>
</feature>
<gene>
    <name evidence="4" type="ORF">M896_080200</name>
</gene>
<evidence type="ECO:0000256" key="1">
    <source>
        <dbReference type="SAM" id="MobiDB-lite"/>
    </source>
</evidence>
<dbReference type="CDD" id="cd14270">
    <property type="entry name" value="UBA"/>
    <property type="match status" value="1"/>
</dbReference>
<evidence type="ECO:0000313" key="4">
    <source>
        <dbReference type="EMBL" id="KHN69286.1"/>
    </source>
</evidence>
<dbReference type="SUPFAM" id="SSF54236">
    <property type="entry name" value="Ubiquitin-like"/>
    <property type="match status" value="1"/>
</dbReference>
<accession>A0A0B2UE01</accession>
<feature type="domain" description="UBA" evidence="2">
    <location>
        <begin position="308"/>
        <end position="352"/>
    </location>
</feature>
<dbReference type="PROSITE" id="PS50030">
    <property type="entry name" value="UBA"/>
    <property type="match status" value="1"/>
</dbReference>
<dbReference type="PROSITE" id="PS50053">
    <property type="entry name" value="UBIQUITIN_2"/>
    <property type="match status" value="1"/>
</dbReference>
<dbReference type="AlphaFoldDB" id="A0A0B2UE01"/>
<dbReference type="InterPro" id="IPR015940">
    <property type="entry name" value="UBA"/>
</dbReference>
<dbReference type="RefSeq" id="XP_014563328.1">
    <property type="nucleotide sequence ID" value="XM_014707842.1"/>
</dbReference>
<protein>
    <recommendedName>
        <fullName evidence="6">Ubiquitin-like protein</fullName>
    </recommendedName>
</protein>
<dbReference type="HOGENOM" id="CLU_727676_0_0_1"/>
<sequence length="366" mass="41173">MKVNIQHLKNKFVVEIDDLDITIEDLKKKLEGVMAESVRIPAADQALIFEREKMDDGKKLSDYVKGVKDEIKLFVIKQQRNTNPISKPVGSSNQESNNQAQSTPNPYLSSNQPMGNPYAMYGQQMPPYGYGSPQPMYGQMPYGYGSPQPMYGQMPPYGYGSPQPMYGQMPYGYGSPQNDGYNNEAFSNAMMQQMEQMLNSPELLDQVLSLQNPNMTPEQKENHKKLLKDALNMMKANPGLFQQAFSPENVNMAMNTMGMGQGGMHPPYPPAPMGGYDPRQLSARFSWRYGGYQSPVYGGPRPEQQPQQIDEQAYLVSLEQLKSMGFEEEEATDALKKAKGDINRALDILHEERKKNSQNNGSYSKK</sequence>
<dbReference type="STRING" id="1354746.A0A0B2UE01"/>